<keyword evidence="1" id="KW-0472">Membrane</keyword>
<dbReference type="EMBL" id="BAAAZR010000007">
    <property type="protein sequence ID" value="GAA3808869.1"/>
    <property type="molecule type" value="Genomic_DNA"/>
</dbReference>
<evidence type="ECO:0000313" key="3">
    <source>
        <dbReference type="Proteomes" id="UP001500888"/>
    </source>
</evidence>
<proteinExistence type="predicted"/>
<dbReference type="Proteomes" id="UP001500888">
    <property type="component" value="Unassembled WGS sequence"/>
</dbReference>
<reference evidence="3" key="1">
    <citation type="journal article" date="2019" name="Int. J. Syst. Evol. Microbiol.">
        <title>The Global Catalogue of Microorganisms (GCM) 10K type strain sequencing project: providing services to taxonomists for standard genome sequencing and annotation.</title>
        <authorList>
            <consortium name="The Broad Institute Genomics Platform"/>
            <consortium name="The Broad Institute Genome Sequencing Center for Infectious Disease"/>
            <person name="Wu L."/>
            <person name="Ma J."/>
        </authorList>
    </citation>
    <scope>NUCLEOTIDE SEQUENCE [LARGE SCALE GENOMIC DNA]</scope>
    <source>
        <strain evidence="3">JCM 16908</strain>
    </source>
</reference>
<comment type="caution">
    <text evidence="2">The sequence shown here is derived from an EMBL/GenBank/DDBJ whole genome shotgun (WGS) entry which is preliminary data.</text>
</comment>
<keyword evidence="1" id="KW-0812">Transmembrane</keyword>
<organism evidence="2 3">
    <name type="scientific">Sphaerisporangium flaviroseum</name>
    <dbReference type="NCBI Taxonomy" id="509199"/>
    <lineage>
        <taxon>Bacteria</taxon>
        <taxon>Bacillati</taxon>
        <taxon>Actinomycetota</taxon>
        <taxon>Actinomycetes</taxon>
        <taxon>Streptosporangiales</taxon>
        <taxon>Streptosporangiaceae</taxon>
        <taxon>Sphaerisporangium</taxon>
    </lineage>
</organism>
<feature type="transmembrane region" description="Helical" evidence="1">
    <location>
        <begin position="6"/>
        <end position="24"/>
    </location>
</feature>
<evidence type="ECO:0000256" key="1">
    <source>
        <dbReference type="SAM" id="Phobius"/>
    </source>
</evidence>
<gene>
    <name evidence="2" type="ORF">GCM10022226_31400</name>
</gene>
<accession>A0ABP7I6Q6</accession>
<sequence>MSLTTAQVTLFVTVWVVVGIAWLLQPGRFPGCLPKRLRSRVQDWLSDRQARAIVDRARCDHDVPPARARVGASRKS</sequence>
<keyword evidence="1" id="KW-1133">Transmembrane helix</keyword>
<name>A0ABP7I6Q6_9ACTN</name>
<evidence type="ECO:0000313" key="2">
    <source>
        <dbReference type="EMBL" id="GAA3808869.1"/>
    </source>
</evidence>
<protein>
    <submittedName>
        <fullName evidence="2">Uncharacterized protein</fullName>
    </submittedName>
</protein>
<keyword evidence="3" id="KW-1185">Reference proteome</keyword>